<dbReference type="PANTHER" id="PTHR46704:SF1">
    <property type="entry name" value="TELOMERE LENGTH REGULATION PROTEIN TEL2 HOMOLOG"/>
    <property type="match status" value="1"/>
</dbReference>
<dbReference type="RefSeq" id="XP_008206583.1">
    <property type="nucleotide sequence ID" value="XM_008208361.4"/>
</dbReference>
<name>A0A7M7HB72_NASVI</name>
<proteinExistence type="predicted"/>
<accession>A0A7M7HB72</accession>
<dbReference type="GeneID" id="103316157"/>
<evidence type="ECO:0000256" key="1">
    <source>
        <dbReference type="SAM" id="MobiDB-lite"/>
    </source>
</evidence>
<keyword evidence="3" id="KW-1185">Reference proteome</keyword>
<dbReference type="PANTHER" id="PTHR46704">
    <property type="entry name" value="CXC DOMAIN-CONTAINING PROTEIN-RELATED"/>
    <property type="match status" value="1"/>
</dbReference>
<dbReference type="OrthoDB" id="7699940at2759"/>
<feature type="region of interest" description="Disordered" evidence="1">
    <location>
        <begin position="668"/>
        <end position="708"/>
    </location>
</feature>
<dbReference type="InParanoid" id="A0A7M7HB72"/>
<organism evidence="2 3">
    <name type="scientific">Nasonia vitripennis</name>
    <name type="common">Parasitic wasp</name>
    <dbReference type="NCBI Taxonomy" id="7425"/>
    <lineage>
        <taxon>Eukaryota</taxon>
        <taxon>Metazoa</taxon>
        <taxon>Ecdysozoa</taxon>
        <taxon>Arthropoda</taxon>
        <taxon>Hexapoda</taxon>
        <taxon>Insecta</taxon>
        <taxon>Pterygota</taxon>
        <taxon>Neoptera</taxon>
        <taxon>Endopterygota</taxon>
        <taxon>Hymenoptera</taxon>
        <taxon>Apocrita</taxon>
        <taxon>Proctotrupomorpha</taxon>
        <taxon>Chalcidoidea</taxon>
        <taxon>Pteromalidae</taxon>
        <taxon>Pteromalinae</taxon>
        <taxon>Nasonia</taxon>
    </lineage>
</organism>
<sequence length="708" mass="81565">MLPLFYSSGHFAYAKSAQIYLQDMANLDVIMDPLEFERYTKDGYFTIRRSDKAWSGVWSDMIIEQTLNRFFGTDLKHGRGVTPSVVARYLFAMPSAFNVMECLENYCAMKSNNSEQHVDLSKSRMKRDNNDIYEFVTWLQNHNPFNHLHVLVSLSTGIIGGPNIDCHKAIEKGLQGMEDMVGKNADNISMSKIYKVNNLASAATGIHLDYNHEVSTIDIYLLFQRICVIFNGDAEKTREAFYYELTPYSLSLFNEKGQMRKTQKSKLYPLFKTSNRLLALQTSDIYVIDGGWLLHAVVWPHSQKFKEVFKLYLSYIIKHFGRRVTVVFDGYNNEYIGVKSYERYCRREKNVGADIDISEDKMVTMNQTKFLSNISNKLNFVDLLSKYLEENNIHTKISEEDADTVIIRTAIELKDSNESFVSVVGNDIDLLILLITHCIGGNKIYFYKMSPNKKNELYSSRDHKHLEKYILFAHAFAGCDSTSAIYNKGKKSIITLLEKNEDLQQLISIFYKPFQNVDDIYRVAEKLMIIMYGADDQKLTLHELRYKIFCTSTAIAKKELSLSSLPPTDSVLREHAKRVYYQMQIWLGFDLDPVLWGWKRTSNMLLPIMNPKPVAPVELLEMIFCGCKTNCNTSRCSCKKAGIKCSYSCKNCNGQSCENASNSHKVILESDTEERQDDIDDIEDNENMWNDEINDLQEEDVDESQTEN</sequence>
<evidence type="ECO:0008006" key="4">
    <source>
        <dbReference type="Google" id="ProtNLM"/>
    </source>
</evidence>
<dbReference type="AlphaFoldDB" id="A0A7M7HB72"/>
<feature type="compositionally biased region" description="Acidic residues" evidence="1">
    <location>
        <begin position="692"/>
        <end position="708"/>
    </location>
</feature>
<dbReference type="KEGG" id="nvi:103316157"/>
<dbReference type="Proteomes" id="UP000002358">
    <property type="component" value="Unassembled WGS sequence"/>
</dbReference>
<feature type="compositionally biased region" description="Acidic residues" evidence="1">
    <location>
        <begin position="670"/>
        <end position="686"/>
    </location>
</feature>
<dbReference type="EnsemblMetazoa" id="XM_008208361">
    <property type="protein sequence ID" value="XP_008206583"/>
    <property type="gene ID" value="LOC103316157"/>
</dbReference>
<reference evidence="2" key="1">
    <citation type="submission" date="2021-01" db="UniProtKB">
        <authorList>
            <consortium name="EnsemblMetazoa"/>
        </authorList>
    </citation>
    <scope>IDENTIFICATION</scope>
</reference>
<evidence type="ECO:0000313" key="2">
    <source>
        <dbReference type="EnsemblMetazoa" id="XP_008206583"/>
    </source>
</evidence>
<protein>
    <recommendedName>
        <fullName evidence="4">Tesmin/TSO1-like CXC domain-containing protein</fullName>
    </recommendedName>
</protein>
<evidence type="ECO:0000313" key="3">
    <source>
        <dbReference type="Proteomes" id="UP000002358"/>
    </source>
</evidence>